<sequence length="100" mass="11604">MWIIGKKLFLIEIFYHILKNCAVSRRFFFGFGLHANHGIRMESSRTRWAIPACMIKDIWRTGKAKMPNSGKNAFSGSLLYPFALFLFTAITTTPFKIKRQ</sequence>
<protein>
    <submittedName>
        <fullName evidence="2">Uncharacterized protein</fullName>
    </submittedName>
</protein>
<dbReference type="Proteomes" id="UP000298652">
    <property type="component" value="Chromosome 4"/>
</dbReference>
<reference evidence="2" key="1">
    <citation type="submission" date="2019-03" db="EMBL/GenBank/DDBJ databases">
        <title>WGS assembly of Setaria viridis.</title>
        <authorList>
            <person name="Huang P."/>
            <person name="Jenkins J."/>
            <person name="Grimwood J."/>
            <person name="Barry K."/>
            <person name="Healey A."/>
            <person name="Mamidi S."/>
            <person name="Sreedasyam A."/>
            <person name="Shu S."/>
            <person name="Feldman M."/>
            <person name="Wu J."/>
            <person name="Yu Y."/>
            <person name="Chen C."/>
            <person name="Johnson J."/>
            <person name="Rokhsar D."/>
            <person name="Baxter I."/>
            <person name="Schmutz J."/>
            <person name="Brutnell T."/>
            <person name="Kellogg E."/>
        </authorList>
    </citation>
    <scope>NUCLEOTIDE SEQUENCE [LARGE SCALE GENOMIC DNA]</scope>
</reference>
<keyword evidence="1" id="KW-0812">Transmembrane</keyword>
<evidence type="ECO:0000313" key="2">
    <source>
        <dbReference type="EMBL" id="TKW23572.1"/>
    </source>
</evidence>
<feature type="transmembrane region" description="Helical" evidence="1">
    <location>
        <begin position="78"/>
        <end position="97"/>
    </location>
</feature>
<keyword evidence="1" id="KW-0472">Membrane</keyword>
<organism evidence="2 3">
    <name type="scientific">Setaria viridis</name>
    <name type="common">Green bristlegrass</name>
    <name type="synonym">Setaria italica subsp. viridis</name>
    <dbReference type="NCBI Taxonomy" id="4556"/>
    <lineage>
        <taxon>Eukaryota</taxon>
        <taxon>Viridiplantae</taxon>
        <taxon>Streptophyta</taxon>
        <taxon>Embryophyta</taxon>
        <taxon>Tracheophyta</taxon>
        <taxon>Spermatophyta</taxon>
        <taxon>Magnoliopsida</taxon>
        <taxon>Liliopsida</taxon>
        <taxon>Poales</taxon>
        <taxon>Poaceae</taxon>
        <taxon>PACMAD clade</taxon>
        <taxon>Panicoideae</taxon>
        <taxon>Panicodae</taxon>
        <taxon>Paniceae</taxon>
        <taxon>Cenchrinae</taxon>
        <taxon>Setaria</taxon>
    </lineage>
</organism>
<name>A0A4U6V5B4_SETVI</name>
<gene>
    <name evidence="2" type="ORF">SEVIR_4G300500v2</name>
</gene>
<keyword evidence="3" id="KW-1185">Reference proteome</keyword>
<dbReference type="AlphaFoldDB" id="A0A4U6V5B4"/>
<proteinExistence type="predicted"/>
<evidence type="ECO:0000256" key="1">
    <source>
        <dbReference type="SAM" id="Phobius"/>
    </source>
</evidence>
<dbReference type="EMBL" id="CM016555">
    <property type="protein sequence ID" value="TKW23572.1"/>
    <property type="molecule type" value="Genomic_DNA"/>
</dbReference>
<accession>A0A4U6V5B4</accession>
<dbReference type="Gramene" id="TKW23572">
    <property type="protein sequence ID" value="TKW23572"/>
    <property type="gene ID" value="SEVIR_4G300500v2"/>
</dbReference>
<evidence type="ECO:0000313" key="3">
    <source>
        <dbReference type="Proteomes" id="UP000298652"/>
    </source>
</evidence>
<keyword evidence="1" id="KW-1133">Transmembrane helix</keyword>